<evidence type="ECO:0000259" key="1">
    <source>
        <dbReference type="Pfam" id="PF03372"/>
    </source>
</evidence>
<protein>
    <recommendedName>
        <fullName evidence="1">Endonuclease/exonuclease/phosphatase domain-containing protein</fullName>
    </recommendedName>
</protein>
<evidence type="ECO:0000313" key="2">
    <source>
        <dbReference type="EMBL" id="MFD1143826.1"/>
    </source>
</evidence>
<dbReference type="RefSeq" id="WP_265993629.1">
    <property type="nucleotide sequence ID" value="NZ_CP110973.1"/>
</dbReference>
<comment type="caution">
    <text evidence="2">The sequence shown here is derived from an EMBL/GenBank/DDBJ whole genome shotgun (WGS) entry which is preliminary data.</text>
</comment>
<gene>
    <name evidence="2" type="ORF">ACFQ4C_22040</name>
</gene>
<organism evidence="2 3">
    <name type="scientific">Larkinella insperata</name>
    <dbReference type="NCBI Taxonomy" id="332158"/>
    <lineage>
        <taxon>Bacteria</taxon>
        <taxon>Pseudomonadati</taxon>
        <taxon>Bacteroidota</taxon>
        <taxon>Cytophagia</taxon>
        <taxon>Cytophagales</taxon>
        <taxon>Spirosomataceae</taxon>
        <taxon>Larkinella</taxon>
    </lineage>
</organism>
<keyword evidence="3" id="KW-1185">Reference proteome</keyword>
<name>A0ABW3QHU5_9BACT</name>
<feature type="domain" description="Endonuclease/exonuclease/phosphatase" evidence="1">
    <location>
        <begin position="37"/>
        <end position="338"/>
    </location>
</feature>
<dbReference type="InterPro" id="IPR005135">
    <property type="entry name" value="Endo/exonuclease/phosphatase"/>
</dbReference>
<dbReference type="EMBL" id="JBHTLP010000019">
    <property type="protein sequence ID" value="MFD1143826.1"/>
    <property type="molecule type" value="Genomic_DNA"/>
</dbReference>
<dbReference type="InterPro" id="IPR036691">
    <property type="entry name" value="Endo/exonu/phosph_ase_sf"/>
</dbReference>
<accession>A0ABW3QHU5</accession>
<dbReference type="Pfam" id="PF03372">
    <property type="entry name" value="Exo_endo_phos"/>
    <property type="match status" value="1"/>
</dbReference>
<reference evidence="3" key="1">
    <citation type="journal article" date="2019" name="Int. J. Syst. Evol. Microbiol.">
        <title>The Global Catalogue of Microorganisms (GCM) 10K type strain sequencing project: providing services to taxonomists for standard genome sequencing and annotation.</title>
        <authorList>
            <consortium name="The Broad Institute Genomics Platform"/>
            <consortium name="The Broad Institute Genome Sequencing Center for Infectious Disease"/>
            <person name="Wu L."/>
            <person name="Ma J."/>
        </authorList>
    </citation>
    <scope>NUCLEOTIDE SEQUENCE [LARGE SCALE GENOMIC DNA]</scope>
    <source>
        <strain evidence="3">CCUG 55608</strain>
    </source>
</reference>
<dbReference type="Proteomes" id="UP001597116">
    <property type="component" value="Unassembled WGS sequence"/>
</dbReference>
<dbReference type="Gene3D" id="3.60.10.10">
    <property type="entry name" value="Endonuclease/exonuclease/phosphatase"/>
    <property type="match status" value="1"/>
</dbReference>
<proteinExistence type="predicted"/>
<sequence>MEKLNVLLWNMEWMNDLFDSSGTFRPDDAVPQHAPDTTVRTRRTQLSGVIAEIDPDVVIVVEGPNTDKELQLFFDTDITGTWITKVQPTKGSSQLVGCAIRTDRGKFDAANPLKFFDTANKDQFPEFQPFDIDTEDDGVIERYRFERSPLYVELRTAGGHSVRFLGLHLKSKGIFDAYEWSKWWEVADANRRKLLAQATQIRLNFLNKYLLNEDTRNIPLIVCGDINDGPGLDASEKRILGSGIERLMGTVWYPALCLGNALFDYCLTPADRLNLRFEKIYTTSFRDPIFNNTWHKEWIDHVLYSRNRPQPWVTSARIYTEMPDGRKIWDKYPHASDHMPVSVEISL</sequence>
<evidence type="ECO:0000313" key="3">
    <source>
        <dbReference type="Proteomes" id="UP001597116"/>
    </source>
</evidence>
<dbReference type="SUPFAM" id="SSF56219">
    <property type="entry name" value="DNase I-like"/>
    <property type="match status" value="1"/>
</dbReference>